<dbReference type="AlphaFoldDB" id="A0A3S9AZX1"/>
<evidence type="ECO:0000313" key="3">
    <source>
        <dbReference type="EMBL" id="AZN70248.1"/>
    </source>
</evidence>
<name>A0A3S9AZX1_9HYPH</name>
<gene>
    <name evidence="3" type="ORF">D5400_02210</name>
</gene>
<evidence type="ECO:0000256" key="1">
    <source>
        <dbReference type="SAM" id="Phobius"/>
    </source>
</evidence>
<dbReference type="SMART" id="SM00014">
    <property type="entry name" value="acidPPc"/>
    <property type="match status" value="1"/>
</dbReference>
<accession>A0A3S9AZX1</accession>
<keyword evidence="1" id="KW-0812">Transmembrane</keyword>
<keyword evidence="4" id="KW-1185">Reference proteome</keyword>
<keyword evidence="1" id="KW-0472">Membrane</keyword>
<dbReference type="PANTHER" id="PTHR14969">
    <property type="entry name" value="SPHINGOSINE-1-PHOSPHATE PHOSPHOHYDROLASE"/>
    <property type="match status" value="1"/>
</dbReference>
<proteinExistence type="predicted"/>
<dbReference type="InterPro" id="IPR036938">
    <property type="entry name" value="PAP2/HPO_sf"/>
</dbReference>
<dbReference type="Gene3D" id="1.20.144.10">
    <property type="entry name" value="Phosphatidic acid phosphatase type 2/haloperoxidase"/>
    <property type="match status" value="1"/>
</dbReference>
<feature type="transmembrane region" description="Helical" evidence="1">
    <location>
        <begin position="50"/>
        <end position="77"/>
    </location>
</feature>
<dbReference type="RefSeq" id="WP_126007239.1">
    <property type="nucleotide sequence ID" value="NZ_CP032509.1"/>
</dbReference>
<dbReference type="Pfam" id="PF01569">
    <property type="entry name" value="PAP2"/>
    <property type="match status" value="1"/>
</dbReference>
<organism evidence="3 4">
    <name type="scientific">Georhizobium profundi</name>
    <dbReference type="NCBI Taxonomy" id="2341112"/>
    <lineage>
        <taxon>Bacteria</taxon>
        <taxon>Pseudomonadati</taxon>
        <taxon>Pseudomonadota</taxon>
        <taxon>Alphaproteobacteria</taxon>
        <taxon>Hyphomicrobiales</taxon>
        <taxon>Rhizobiaceae</taxon>
        <taxon>Georhizobium</taxon>
    </lineage>
</organism>
<dbReference type="PANTHER" id="PTHR14969:SF13">
    <property type="entry name" value="AT30094P"/>
    <property type="match status" value="1"/>
</dbReference>
<dbReference type="EMBL" id="CP032509">
    <property type="protein sequence ID" value="AZN70248.1"/>
    <property type="molecule type" value="Genomic_DNA"/>
</dbReference>
<dbReference type="OrthoDB" id="9801622at2"/>
<dbReference type="InterPro" id="IPR000326">
    <property type="entry name" value="PAP2/HPO"/>
</dbReference>
<dbReference type="CDD" id="cd03392">
    <property type="entry name" value="PAP2_like_2"/>
    <property type="match status" value="1"/>
</dbReference>
<dbReference type="KEGG" id="abaw:D5400_02210"/>
<feature type="transmembrane region" description="Helical" evidence="1">
    <location>
        <begin position="128"/>
        <end position="147"/>
    </location>
</feature>
<feature type="transmembrane region" description="Helical" evidence="1">
    <location>
        <begin position="186"/>
        <end position="207"/>
    </location>
</feature>
<dbReference type="SUPFAM" id="SSF48317">
    <property type="entry name" value="Acid phosphatase/Vanadium-dependent haloperoxidase"/>
    <property type="match status" value="1"/>
</dbReference>
<sequence>MRNLSLALALLVFILATLEFLANVHAVDRILLFGLPDPFGAIEGEGRIASLAWSFTALGSPEIVASFAAAMLAYAVLARHFSAAIFLIVGIAGGAVAGYVAKAAFAWLRPHHLPGSYSMLHTSFPSGHALLAALLFGSIAVFAIRATPYRLPKICALGAAIGLTVLVGLSRIYLRTHWPSDVIAGWAFAYLWLSLATAVSFGALSSASTAVFRSRSNAVAEGDDPPLRH</sequence>
<protein>
    <submittedName>
        <fullName evidence="3">Phosphatase PAP2 family protein</fullName>
    </submittedName>
</protein>
<evidence type="ECO:0000259" key="2">
    <source>
        <dbReference type="SMART" id="SM00014"/>
    </source>
</evidence>
<evidence type="ECO:0000313" key="4">
    <source>
        <dbReference type="Proteomes" id="UP000268192"/>
    </source>
</evidence>
<keyword evidence="1" id="KW-1133">Transmembrane helix</keyword>
<dbReference type="Proteomes" id="UP000268192">
    <property type="component" value="Chromosome"/>
</dbReference>
<feature type="domain" description="Phosphatidic acid phosphatase type 2/haloperoxidase" evidence="2">
    <location>
        <begin position="84"/>
        <end position="197"/>
    </location>
</feature>
<feature type="transmembrane region" description="Helical" evidence="1">
    <location>
        <begin position="154"/>
        <end position="174"/>
    </location>
</feature>
<feature type="transmembrane region" description="Helical" evidence="1">
    <location>
        <begin position="84"/>
        <end position="108"/>
    </location>
</feature>
<reference evidence="3 4" key="1">
    <citation type="submission" date="2018-09" db="EMBL/GenBank/DDBJ databases">
        <title>Marinorhizobium profundi gen. nov., sp. nov., isolated from a deep-sea sediment sample from the New Britain Trench and proposal of Marinorhizobiaceae fam. nov. in the order Rhizobiales of the class Alphaproteobacteria.</title>
        <authorList>
            <person name="Cao J."/>
        </authorList>
    </citation>
    <scope>NUCLEOTIDE SEQUENCE [LARGE SCALE GENOMIC DNA]</scope>
    <source>
        <strain evidence="3 4">WS11</strain>
    </source>
</reference>